<keyword evidence="3" id="KW-0560">Oxidoreductase</keyword>
<dbReference type="EMBL" id="AFRT01001694">
    <property type="protein sequence ID" value="ELU39586.1"/>
    <property type="molecule type" value="Genomic_DNA"/>
</dbReference>
<feature type="domain" description="Plastocyanin-like" evidence="7">
    <location>
        <begin position="89"/>
        <end position="201"/>
    </location>
</feature>
<dbReference type="Pfam" id="PF07732">
    <property type="entry name" value="Cu-oxidase_3"/>
    <property type="match status" value="1"/>
</dbReference>
<keyword evidence="5" id="KW-0325">Glycoprotein</keyword>
<dbReference type="GO" id="GO:0016491">
    <property type="term" value="F:oxidoreductase activity"/>
    <property type="evidence" value="ECO:0007669"/>
    <property type="project" value="UniProtKB-KW"/>
</dbReference>
<comment type="caution">
    <text evidence="8">The sequence shown here is derived from an EMBL/GenBank/DDBJ whole genome shotgun (WGS) entry which is preliminary data.</text>
</comment>
<accession>L8WN49</accession>
<evidence type="ECO:0000313" key="9">
    <source>
        <dbReference type="Proteomes" id="UP000011668"/>
    </source>
</evidence>
<organism evidence="8 9">
    <name type="scientific">Thanatephorus cucumeris (strain AG1-IA)</name>
    <name type="common">Rice sheath blight fungus</name>
    <name type="synonym">Rhizoctonia solani</name>
    <dbReference type="NCBI Taxonomy" id="983506"/>
    <lineage>
        <taxon>Eukaryota</taxon>
        <taxon>Fungi</taxon>
        <taxon>Dikarya</taxon>
        <taxon>Basidiomycota</taxon>
        <taxon>Agaricomycotina</taxon>
        <taxon>Agaricomycetes</taxon>
        <taxon>Cantharellales</taxon>
        <taxon>Ceratobasidiaceae</taxon>
        <taxon>Rhizoctonia</taxon>
        <taxon>Rhizoctonia solani AG-1</taxon>
    </lineage>
</organism>
<dbReference type="InterPro" id="IPR011707">
    <property type="entry name" value="Cu-oxidase-like_N"/>
</dbReference>
<dbReference type="Pfam" id="PF07731">
    <property type="entry name" value="Cu-oxidase_2"/>
    <property type="match status" value="1"/>
</dbReference>
<evidence type="ECO:0000259" key="6">
    <source>
        <dbReference type="Pfam" id="PF07731"/>
    </source>
</evidence>
<feature type="domain" description="Plastocyanin-like" evidence="6">
    <location>
        <begin position="515"/>
        <end position="632"/>
    </location>
</feature>
<evidence type="ECO:0000256" key="2">
    <source>
        <dbReference type="ARBA" id="ARBA00022723"/>
    </source>
</evidence>
<dbReference type="CDD" id="cd13850">
    <property type="entry name" value="CuRO_1_Abr2_like"/>
    <property type="match status" value="1"/>
</dbReference>
<evidence type="ECO:0000256" key="1">
    <source>
        <dbReference type="ARBA" id="ARBA00010609"/>
    </source>
</evidence>
<keyword evidence="2" id="KW-0479">Metal-binding</keyword>
<proteinExistence type="inferred from homology"/>
<dbReference type="InterPro" id="IPR011706">
    <property type="entry name" value="Cu-oxidase_C"/>
</dbReference>
<dbReference type="GO" id="GO:0005507">
    <property type="term" value="F:copper ion binding"/>
    <property type="evidence" value="ECO:0007669"/>
    <property type="project" value="InterPro"/>
</dbReference>
<evidence type="ECO:0000259" key="7">
    <source>
        <dbReference type="Pfam" id="PF07732"/>
    </source>
</evidence>
<name>L8WN49_THACA</name>
<evidence type="ECO:0000256" key="4">
    <source>
        <dbReference type="ARBA" id="ARBA00023008"/>
    </source>
</evidence>
<dbReference type="InterPro" id="IPR008972">
    <property type="entry name" value="Cupredoxin"/>
</dbReference>
<sequence length="653" mass="72574">MSQRDSPYRPCPCCAHILFLDPWSGRNSLSVSAGFRGQARFRPVPAIRKTLQNSRLTPSGHLEHRPVPGAAALMAAKVEAVLRQYTLVVTHSTIAPDGVSRRAWLVNVSGTTPGPTIVADEGDQLSINVINKGDEPITIHIEQLGTPWSDGVPGITQYPIPIGKSFVYNWTATQMGYHWYHSHQHLQVDDGLRGDIYLRPKPGRQNPFGLISSDAADIAAMKVAERNPHKLFIYDWKHKTADEYMEEQVVCPSRQILDPVVNPTVGKATDKGCAFPNNTKVFPYGGDPNSVKPEIFYGCKLEVFQVNPASKWAAFNVVNAASIWDLRVSIDNHTLYTFAADGSYIRPIQSEVIGFIPDQMPKSTYSNMRFSSSAFPSESDSSFSSRIEVMLSITLNHNPQVLQYNAKAPVKRDILRTETPTRVKRTVYTTPHPKNPYIDYAGQAIGSARELNPIDIKPFPANPPPKPSPDQIVTIRLDAERTSELGWFLNNKTWTELPDSATPVLFDYNQGNAIDSHLKFTTLKGQYVDVIMVVTSGNPSLHPPHPEGMVPRMGLRRVPLQDSPDAFNIGLPGLNLVDPQYRDTFVTPPGLGGQNWIAFRFQSTDPGPMFMHCHIGTYSQNPHLAVGMAVVLLCFQEGIDQWPKTPSYYTSQH</sequence>
<keyword evidence="4" id="KW-0186">Copper</keyword>
<dbReference type="OMA" id="TDMGCLP"/>
<dbReference type="SUPFAM" id="SSF49503">
    <property type="entry name" value="Cupredoxins"/>
    <property type="match status" value="3"/>
</dbReference>
<dbReference type="AlphaFoldDB" id="L8WN49"/>
<dbReference type="HOGENOM" id="CLU_006504_5_0_1"/>
<dbReference type="Gene3D" id="2.60.40.420">
    <property type="entry name" value="Cupredoxins - blue copper proteins"/>
    <property type="match status" value="3"/>
</dbReference>
<dbReference type="InterPro" id="IPR045087">
    <property type="entry name" value="Cu-oxidase_fam"/>
</dbReference>
<evidence type="ECO:0000256" key="5">
    <source>
        <dbReference type="ARBA" id="ARBA00023180"/>
    </source>
</evidence>
<dbReference type="STRING" id="983506.L8WN49"/>
<dbReference type="PANTHER" id="PTHR11709:SF488">
    <property type="entry name" value="LACCASE-RELATED"/>
    <property type="match status" value="1"/>
</dbReference>
<reference evidence="8 9" key="1">
    <citation type="journal article" date="2013" name="Nat. Commun.">
        <title>The evolution and pathogenic mechanisms of the rice sheath blight pathogen.</title>
        <authorList>
            <person name="Zheng A."/>
            <person name="Lin R."/>
            <person name="Xu L."/>
            <person name="Qin P."/>
            <person name="Tang C."/>
            <person name="Ai P."/>
            <person name="Zhang D."/>
            <person name="Liu Y."/>
            <person name="Sun Z."/>
            <person name="Feng H."/>
            <person name="Wang Y."/>
            <person name="Chen Y."/>
            <person name="Liang X."/>
            <person name="Fu R."/>
            <person name="Li Q."/>
            <person name="Zhang J."/>
            <person name="Yu X."/>
            <person name="Xie Z."/>
            <person name="Ding L."/>
            <person name="Guan P."/>
            <person name="Tang J."/>
            <person name="Liang Y."/>
            <person name="Wang S."/>
            <person name="Deng Q."/>
            <person name="Li S."/>
            <person name="Zhu J."/>
            <person name="Wang L."/>
            <person name="Liu H."/>
            <person name="Li P."/>
        </authorList>
    </citation>
    <scope>NUCLEOTIDE SEQUENCE [LARGE SCALE GENOMIC DNA]</scope>
    <source>
        <strain evidence="9">AG-1 IA</strain>
    </source>
</reference>
<gene>
    <name evidence="8" type="ORF">AG1IA_06383</name>
</gene>
<keyword evidence="9" id="KW-1185">Reference proteome</keyword>
<comment type="similarity">
    <text evidence="1">Belongs to the multicopper oxidase family.</text>
</comment>
<evidence type="ECO:0000313" key="8">
    <source>
        <dbReference type="EMBL" id="ELU39586.1"/>
    </source>
</evidence>
<dbReference type="PANTHER" id="PTHR11709">
    <property type="entry name" value="MULTI-COPPER OXIDASE"/>
    <property type="match status" value="1"/>
</dbReference>
<evidence type="ECO:0000256" key="3">
    <source>
        <dbReference type="ARBA" id="ARBA00023002"/>
    </source>
</evidence>
<protein>
    <submittedName>
        <fullName evidence="8">Laccase-1</fullName>
    </submittedName>
</protein>
<dbReference type="Proteomes" id="UP000011668">
    <property type="component" value="Unassembled WGS sequence"/>
</dbReference>
<dbReference type="OrthoDB" id="2121828at2759"/>